<evidence type="ECO:0008006" key="6">
    <source>
        <dbReference type="Google" id="ProtNLM"/>
    </source>
</evidence>
<dbReference type="AlphaFoldDB" id="A0A918TK98"/>
<dbReference type="Gene3D" id="3.20.20.70">
    <property type="entry name" value="Aldolase class I"/>
    <property type="match status" value="1"/>
</dbReference>
<dbReference type="PANTHER" id="PTHR43053">
    <property type="entry name" value="GLYCOSIDASE FAMILY 31"/>
    <property type="match status" value="1"/>
</dbReference>
<evidence type="ECO:0000313" key="5">
    <source>
        <dbReference type="Proteomes" id="UP000644507"/>
    </source>
</evidence>
<dbReference type="EMBL" id="BMXI01000003">
    <property type="protein sequence ID" value="GHC45717.1"/>
    <property type="molecule type" value="Genomic_DNA"/>
</dbReference>
<proteinExistence type="predicted"/>
<dbReference type="PANTHER" id="PTHR43053:SF3">
    <property type="entry name" value="ALPHA-GALACTOSIDASE C-RELATED"/>
    <property type="match status" value="1"/>
</dbReference>
<dbReference type="CDD" id="cd14791">
    <property type="entry name" value="GH36"/>
    <property type="match status" value="1"/>
</dbReference>
<comment type="caution">
    <text evidence="4">The sequence shown here is derived from an EMBL/GenBank/DDBJ whole genome shotgun (WGS) entry which is preliminary data.</text>
</comment>
<reference evidence="4" key="2">
    <citation type="submission" date="2020-09" db="EMBL/GenBank/DDBJ databases">
        <authorList>
            <person name="Sun Q."/>
            <person name="Kim S."/>
        </authorList>
    </citation>
    <scope>NUCLEOTIDE SEQUENCE</scope>
    <source>
        <strain evidence="4">KCTC 12988</strain>
    </source>
</reference>
<evidence type="ECO:0000313" key="4">
    <source>
        <dbReference type="EMBL" id="GHC45717.1"/>
    </source>
</evidence>
<protein>
    <recommendedName>
        <fullName evidence="6">Alpha-galactosidase</fullName>
    </recommendedName>
</protein>
<sequence>MAVLKLLNPLNGLILGCSLLAQAQAAPLPFNPESLKLEGELGSFQSSLTSEEVEPGLWIATIDLVSEEAAQPPNFTLKWQVPSVDVHGFWTPTNSIDKVSYYKSRLTSRAANRAPVLSLYSLAGKNRLTFAASDALRTLNMGANLIEEDCEFHCYLEFFSEPESATKSYQAEVRFDLREVDYSKSLGEVATWWEQQEGYTPAEVPAAARMPMYSTWYAFHQVLDADTLVAECERAKPLGFDAIIIDDGWQTLDSQRGYAFTGDWKPERLTDMKGLSDRIHALDMKVLLWYSVPFVGKKAEIYEKFEGKYLRDWAGQGTSILDPRYPEVREYLIETYKNAVTDWDLDGLKLDFIGTFTPAKGADLTAEDGRDYGSVNEALDRLMSDVMTELKAINPEIMIEFRQSYIGPLMRKYGNMFRAVDCPNMAVVNRSSTIELRLLSGTTAVHSDMYLFHPKETVENAAQQLLNILFSVPQLSVRLDTISAEHREMVAFWTGYWRANQGILLDGQLEARRPHENYPVVLAHGDEKTIAALYAENYLDLEELGSRQFDVVNATSSDTLVLKLPAMEEVTIVVHDSQGKEVSRTTQSVGGLASFEVPRSGLLSLSK</sequence>
<dbReference type="GO" id="GO:0004557">
    <property type="term" value="F:alpha-galactosidase activity"/>
    <property type="evidence" value="ECO:0007669"/>
    <property type="project" value="InterPro"/>
</dbReference>
<gene>
    <name evidence="4" type="ORF">GCM10007100_08900</name>
</gene>
<dbReference type="Pfam" id="PF02065">
    <property type="entry name" value="Melibiase"/>
    <property type="match status" value="1"/>
</dbReference>
<keyword evidence="1" id="KW-0378">Hydrolase</keyword>
<dbReference type="InterPro" id="IPR017853">
    <property type="entry name" value="GH"/>
</dbReference>
<dbReference type="GO" id="GO:0016052">
    <property type="term" value="P:carbohydrate catabolic process"/>
    <property type="evidence" value="ECO:0007669"/>
    <property type="project" value="InterPro"/>
</dbReference>
<evidence type="ECO:0000256" key="3">
    <source>
        <dbReference type="SAM" id="SignalP"/>
    </source>
</evidence>
<dbReference type="Proteomes" id="UP000644507">
    <property type="component" value="Unassembled WGS sequence"/>
</dbReference>
<reference evidence="4" key="1">
    <citation type="journal article" date="2014" name="Int. J. Syst. Evol. Microbiol.">
        <title>Complete genome sequence of Corynebacterium casei LMG S-19264T (=DSM 44701T), isolated from a smear-ripened cheese.</title>
        <authorList>
            <consortium name="US DOE Joint Genome Institute (JGI-PGF)"/>
            <person name="Walter F."/>
            <person name="Albersmeier A."/>
            <person name="Kalinowski J."/>
            <person name="Ruckert C."/>
        </authorList>
    </citation>
    <scope>NUCLEOTIDE SEQUENCE</scope>
    <source>
        <strain evidence="4">KCTC 12988</strain>
    </source>
</reference>
<keyword evidence="3" id="KW-0732">Signal</keyword>
<feature type="signal peptide" evidence="3">
    <location>
        <begin position="1"/>
        <end position="23"/>
    </location>
</feature>
<dbReference type="PROSITE" id="PS51257">
    <property type="entry name" value="PROKAR_LIPOPROTEIN"/>
    <property type="match status" value="1"/>
</dbReference>
<evidence type="ECO:0000256" key="1">
    <source>
        <dbReference type="ARBA" id="ARBA00022801"/>
    </source>
</evidence>
<keyword evidence="5" id="KW-1185">Reference proteome</keyword>
<name>A0A918TK98_9BACT</name>
<evidence type="ECO:0000256" key="2">
    <source>
        <dbReference type="ARBA" id="ARBA00023295"/>
    </source>
</evidence>
<keyword evidence="2" id="KW-0326">Glycosidase</keyword>
<organism evidence="4 5">
    <name type="scientific">Roseibacillus persicicus</name>
    <dbReference type="NCBI Taxonomy" id="454148"/>
    <lineage>
        <taxon>Bacteria</taxon>
        <taxon>Pseudomonadati</taxon>
        <taxon>Verrucomicrobiota</taxon>
        <taxon>Verrucomicrobiia</taxon>
        <taxon>Verrucomicrobiales</taxon>
        <taxon>Verrucomicrobiaceae</taxon>
        <taxon>Roseibacillus</taxon>
    </lineage>
</organism>
<accession>A0A918TK98</accession>
<feature type="chain" id="PRO_5037801216" description="Alpha-galactosidase" evidence="3">
    <location>
        <begin position="24"/>
        <end position="607"/>
    </location>
</feature>
<dbReference type="SUPFAM" id="SSF51445">
    <property type="entry name" value="(Trans)glycosidases"/>
    <property type="match status" value="1"/>
</dbReference>
<dbReference type="InterPro" id="IPR013785">
    <property type="entry name" value="Aldolase_TIM"/>
</dbReference>
<dbReference type="InterPro" id="IPR002252">
    <property type="entry name" value="Glyco_hydro_36"/>
</dbReference>
<dbReference type="InterPro" id="IPR050985">
    <property type="entry name" value="Alpha-glycosidase_related"/>
</dbReference>